<keyword evidence="7" id="KW-0653">Protein transport</keyword>
<evidence type="ECO:0000256" key="11">
    <source>
        <dbReference type="SAM" id="MobiDB-lite"/>
    </source>
</evidence>
<evidence type="ECO:0000256" key="5">
    <source>
        <dbReference type="ARBA" id="ARBA00022701"/>
    </source>
</evidence>
<dbReference type="GO" id="GO:0005634">
    <property type="term" value="C:nucleus"/>
    <property type="evidence" value="ECO:0007669"/>
    <property type="project" value="UniProtKB-SubCell"/>
</dbReference>
<dbReference type="InterPro" id="IPR001372">
    <property type="entry name" value="Dynein_light_chain_typ-1/2"/>
</dbReference>
<comment type="caution">
    <text evidence="12">The sequence shown here is derived from an EMBL/GenBank/DDBJ whole genome shotgun (WGS) entry which is preliminary data.</text>
</comment>
<comment type="similarity">
    <text evidence="10">Belongs to the dynein light chain family.</text>
</comment>
<keyword evidence="9" id="KW-0539">Nucleus</keyword>
<keyword evidence="6" id="KW-0509">mRNA transport</keyword>
<gene>
    <name evidence="12" type="ORF">SHERM_29464</name>
</gene>
<protein>
    <recommendedName>
        <fullName evidence="10">Dynein light chain</fullName>
    </recommendedName>
</protein>
<keyword evidence="10" id="KW-0505">Motor protein</keyword>
<dbReference type="GO" id="GO:0007017">
    <property type="term" value="P:microtubule-based process"/>
    <property type="evidence" value="ECO:0007669"/>
    <property type="project" value="InterPro"/>
</dbReference>
<name>A0A9N7RKJ8_STRHE</name>
<dbReference type="InterPro" id="IPR037177">
    <property type="entry name" value="DLC_sf"/>
</dbReference>
<dbReference type="Gene3D" id="3.30.740.10">
    <property type="entry name" value="Protein Inhibitor Of Neuronal Nitric Oxide Synthase"/>
    <property type="match status" value="1"/>
</dbReference>
<dbReference type="SUPFAM" id="SSF54648">
    <property type="entry name" value="DLC"/>
    <property type="match status" value="1"/>
</dbReference>
<comment type="subcellular location">
    <subcellularLocation>
        <location evidence="2 10">Cytoplasm</location>
        <location evidence="2 10">Cytoskeleton</location>
    </subcellularLocation>
    <subcellularLocation>
        <location evidence="1">Nucleus</location>
    </subcellularLocation>
</comment>
<sequence>MSEGTKTSGGGGASVAALMSSSDDRKSTSVKKVTIKSSDMKEDLQKEAIDIAIAAFEDSKVEKDVAEHIKKMFDKKYGPTWHCIVGKNFGKIEPHHVFCFSVFLHFCLHCVSSPRNVTSGPEITFLDKKSIFSPEIDFWPRNHISDSEIDLWDVNVNKHEIDFWPRNHISDTEM</sequence>
<evidence type="ECO:0000256" key="2">
    <source>
        <dbReference type="ARBA" id="ARBA00004245"/>
    </source>
</evidence>
<dbReference type="FunFam" id="3.30.740.10:FF:000005">
    <property type="entry name" value="Dynein light chain"/>
    <property type="match status" value="1"/>
</dbReference>
<keyword evidence="4 10" id="KW-0963">Cytoplasm</keyword>
<dbReference type="GO" id="GO:0005868">
    <property type="term" value="C:cytoplasmic dynein complex"/>
    <property type="evidence" value="ECO:0007669"/>
    <property type="project" value="TreeGrafter"/>
</dbReference>
<dbReference type="Pfam" id="PF01221">
    <property type="entry name" value="Dynein_light"/>
    <property type="match status" value="1"/>
</dbReference>
<reference evidence="12" key="1">
    <citation type="submission" date="2019-12" db="EMBL/GenBank/DDBJ databases">
        <authorList>
            <person name="Scholes J."/>
        </authorList>
    </citation>
    <scope>NUCLEOTIDE SEQUENCE</scope>
</reference>
<dbReference type="GO" id="GO:0051028">
    <property type="term" value="P:mRNA transport"/>
    <property type="evidence" value="ECO:0007669"/>
    <property type="project" value="UniProtKB-KW"/>
</dbReference>
<accession>A0A9N7RKJ8</accession>
<dbReference type="PANTHER" id="PTHR11886">
    <property type="entry name" value="DYNEIN LIGHT CHAIN"/>
    <property type="match status" value="1"/>
</dbReference>
<dbReference type="GO" id="GO:0005874">
    <property type="term" value="C:microtubule"/>
    <property type="evidence" value="ECO:0007669"/>
    <property type="project" value="UniProtKB-KW"/>
</dbReference>
<evidence type="ECO:0000256" key="4">
    <source>
        <dbReference type="ARBA" id="ARBA00022490"/>
    </source>
</evidence>
<evidence type="ECO:0000256" key="3">
    <source>
        <dbReference type="ARBA" id="ARBA00022448"/>
    </source>
</evidence>
<keyword evidence="5 10" id="KW-0493">Microtubule</keyword>
<evidence type="ECO:0000313" key="12">
    <source>
        <dbReference type="EMBL" id="CAA0834224.1"/>
    </source>
</evidence>
<evidence type="ECO:0000256" key="7">
    <source>
        <dbReference type="ARBA" id="ARBA00022927"/>
    </source>
</evidence>
<dbReference type="OrthoDB" id="10033309at2759"/>
<keyword evidence="13" id="KW-1185">Reference proteome</keyword>
<organism evidence="12 13">
    <name type="scientific">Striga hermonthica</name>
    <name type="common">Purple witchweed</name>
    <name type="synonym">Buchnera hermonthica</name>
    <dbReference type="NCBI Taxonomy" id="68872"/>
    <lineage>
        <taxon>Eukaryota</taxon>
        <taxon>Viridiplantae</taxon>
        <taxon>Streptophyta</taxon>
        <taxon>Embryophyta</taxon>
        <taxon>Tracheophyta</taxon>
        <taxon>Spermatophyta</taxon>
        <taxon>Magnoliopsida</taxon>
        <taxon>eudicotyledons</taxon>
        <taxon>Gunneridae</taxon>
        <taxon>Pentapetalae</taxon>
        <taxon>asterids</taxon>
        <taxon>lamiids</taxon>
        <taxon>Lamiales</taxon>
        <taxon>Orobanchaceae</taxon>
        <taxon>Buchnereae</taxon>
        <taxon>Striga</taxon>
    </lineage>
</organism>
<dbReference type="Proteomes" id="UP001153555">
    <property type="component" value="Unassembled WGS sequence"/>
</dbReference>
<keyword evidence="10" id="KW-0243">Dynein</keyword>
<evidence type="ECO:0000256" key="10">
    <source>
        <dbReference type="RuleBase" id="RU365010"/>
    </source>
</evidence>
<dbReference type="AlphaFoldDB" id="A0A9N7RKJ8"/>
<keyword evidence="3" id="KW-0813">Transport</keyword>
<dbReference type="GO" id="GO:0045505">
    <property type="term" value="F:dynein intermediate chain binding"/>
    <property type="evidence" value="ECO:0007669"/>
    <property type="project" value="TreeGrafter"/>
</dbReference>
<dbReference type="EMBL" id="CACSLK010027843">
    <property type="protein sequence ID" value="CAA0834224.1"/>
    <property type="molecule type" value="Genomic_DNA"/>
</dbReference>
<proteinExistence type="inferred from homology"/>
<dbReference type="GO" id="GO:0015031">
    <property type="term" value="P:protein transport"/>
    <property type="evidence" value="ECO:0007669"/>
    <property type="project" value="UniProtKB-KW"/>
</dbReference>
<evidence type="ECO:0000256" key="8">
    <source>
        <dbReference type="ARBA" id="ARBA00023212"/>
    </source>
</evidence>
<evidence type="ECO:0000313" key="13">
    <source>
        <dbReference type="Proteomes" id="UP001153555"/>
    </source>
</evidence>
<dbReference type="PANTHER" id="PTHR11886:SF35">
    <property type="entry name" value="DYNEIN LIGHT CHAIN"/>
    <property type="match status" value="1"/>
</dbReference>
<evidence type="ECO:0000256" key="9">
    <source>
        <dbReference type="ARBA" id="ARBA00023242"/>
    </source>
</evidence>
<keyword evidence="8 10" id="KW-0206">Cytoskeleton</keyword>
<feature type="region of interest" description="Disordered" evidence="11">
    <location>
        <begin position="1"/>
        <end position="32"/>
    </location>
</feature>
<evidence type="ECO:0000256" key="6">
    <source>
        <dbReference type="ARBA" id="ARBA00022816"/>
    </source>
</evidence>
<evidence type="ECO:0000256" key="1">
    <source>
        <dbReference type="ARBA" id="ARBA00004123"/>
    </source>
</evidence>
<dbReference type="SMART" id="SM01375">
    <property type="entry name" value="Dynein_light"/>
    <property type="match status" value="1"/>
</dbReference>